<dbReference type="STRING" id="263852.SAMN02745116_01737"/>
<dbReference type="InterPro" id="IPR004715">
    <property type="entry name" value="PTS_IIA_fruc"/>
</dbReference>
<evidence type="ECO:0000256" key="4">
    <source>
        <dbReference type="ARBA" id="ARBA00022679"/>
    </source>
</evidence>
<dbReference type="EMBL" id="FUXI01000020">
    <property type="protein sequence ID" value="SJZ88935.1"/>
    <property type="molecule type" value="Genomic_DNA"/>
</dbReference>
<dbReference type="PANTHER" id="PTHR47738">
    <property type="entry name" value="PTS SYSTEM FRUCTOSE-LIKE EIIA COMPONENT-RELATED"/>
    <property type="match status" value="1"/>
</dbReference>
<keyword evidence="4" id="KW-0808">Transferase</keyword>
<reference evidence="7 8" key="1">
    <citation type="submission" date="2017-02" db="EMBL/GenBank/DDBJ databases">
        <authorList>
            <person name="Peterson S.W."/>
        </authorList>
    </citation>
    <scope>NUCLEOTIDE SEQUENCE [LARGE SCALE GENOMIC DNA]</scope>
    <source>
        <strain evidence="7 8">ATCC BAA-1030</strain>
    </source>
</reference>
<dbReference type="OrthoDB" id="95460at2"/>
<evidence type="ECO:0000256" key="1">
    <source>
        <dbReference type="ARBA" id="ARBA00022448"/>
    </source>
</evidence>
<accession>A0A1T4PBJ1</accession>
<gene>
    <name evidence="7" type="ORF">SAMN02745116_01737</name>
</gene>
<dbReference type="Proteomes" id="UP000190328">
    <property type="component" value="Unassembled WGS sequence"/>
</dbReference>
<dbReference type="InterPro" id="IPR002178">
    <property type="entry name" value="PTS_EIIA_type-2_dom"/>
</dbReference>
<evidence type="ECO:0000256" key="2">
    <source>
        <dbReference type="ARBA" id="ARBA00022553"/>
    </source>
</evidence>
<dbReference type="GO" id="GO:0030295">
    <property type="term" value="F:protein kinase activator activity"/>
    <property type="evidence" value="ECO:0007669"/>
    <property type="project" value="TreeGrafter"/>
</dbReference>
<dbReference type="GO" id="GO:0008982">
    <property type="term" value="F:protein-N(PI)-phosphohistidine-sugar phosphotransferase activity"/>
    <property type="evidence" value="ECO:0007669"/>
    <property type="project" value="InterPro"/>
</dbReference>
<keyword evidence="5" id="KW-0598">Phosphotransferase system</keyword>
<dbReference type="GO" id="GO:0016020">
    <property type="term" value="C:membrane"/>
    <property type="evidence" value="ECO:0007669"/>
    <property type="project" value="InterPro"/>
</dbReference>
<dbReference type="GO" id="GO:0009401">
    <property type="term" value="P:phosphoenolpyruvate-dependent sugar phosphotransferase system"/>
    <property type="evidence" value="ECO:0007669"/>
    <property type="project" value="UniProtKB-KW"/>
</dbReference>
<proteinExistence type="predicted"/>
<feature type="domain" description="PTS EIIA type-2" evidence="6">
    <location>
        <begin position="1"/>
        <end position="142"/>
    </location>
</feature>
<dbReference type="NCBIfam" id="TIGR00848">
    <property type="entry name" value="fruA"/>
    <property type="match status" value="1"/>
</dbReference>
<dbReference type="PROSITE" id="PS51094">
    <property type="entry name" value="PTS_EIIA_TYPE_2"/>
    <property type="match status" value="1"/>
</dbReference>
<dbReference type="CDD" id="cd00211">
    <property type="entry name" value="PTS_IIA_fru"/>
    <property type="match status" value="1"/>
</dbReference>
<dbReference type="InterPro" id="IPR051541">
    <property type="entry name" value="PTS_SugarTrans_NitroReg"/>
</dbReference>
<name>A0A1T4PBJ1_9ENTE</name>
<dbReference type="RefSeq" id="WP_078807672.1">
    <property type="nucleotide sequence ID" value="NZ_FUXI01000020.1"/>
</dbReference>
<dbReference type="AlphaFoldDB" id="A0A1T4PBJ1"/>
<keyword evidence="3" id="KW-0762">Sugar transport</keyword>
<evidence type="ECO:0000256" key="5">
    <source>
        <dbReference type="ARBA" id="ARBA00022683"/>
    </source>
</evidence>
<protein>
    <submittedName>
        <fullName evidence="7">PTS system, fructose-specific IIA component</fullName>
    </submittedName>
</protein>
<dbReference type="SUPFAM" id="SSF55804">
    <property type="entry name" value="Phoshotransferase/anion transport protein"/>
    <property type="match status" value="1"/>
</dbReference>
<evidence type="ECO:0000313" key="8">
    <source>
        <dbReference type="Proteomes" id="UP000190328"/>
    </source>
</evidence>
<dbReference type="Gene3D" id="3.40.930.10">
    <property type="entry name" value="Mannitol-specific EII, Chain A"/>
    <property type="match status" value="1"/>
</dbReference>
<dbReference type="PANTHER" id="PTHR47738:SF1">
    <property type="entry name" value="NITROGEN REGULATORY PROTEIN"/>
    <property type="match status" value="1"/>
</dbReference>
<keyword evidence="1" id="KW-0813">Transport</keyword>
<dbReference type="InterPro" id="IPR016152">
    <property type="entry name" value="PTrfase/Anion_transptr"/>
</dbReference>
<evidence type="ECO:0000259" key="6">
    <source>
        <dbReference type="PROSITE" id="PS51094"/>
    </source>
</evidence>
<evidence type="ECO:0000313" key="7">
    <source>
        <dbReference type="EMBL" id="SJZ88935.1"/>
    </source>
</evidence>
<sequence>MVKVYLDGSFHTKEEVLDFLADYAVNVSIATKKEGIYSSFIAREEQGSTGLLDGFAIPHAKNEEIKQAEILFVKLTKPVKWETIDNQPVQFIIALFIPEKEAGTTHLKMLSQIARLLMSETFRNELKHLSSQGEIERYLTEKIVQE</sequence>
<dbReference type="Pfam" id="PF00359">
    <property type="entry name" value="PTS_EIIA_2"/>
    <property type="match status" value="1"/>
</dbReference>
<keyword evidence="2" id="KW-0597">Phosphoprotein</keyword>
<evidence type="ECO:0000256" key="3">
    <source>
        <dbReference type="ARBA" id="ARBA00022597"/>
    </source>
</evidence>
<keyword evidence="8" id="KW-1185">Reference proteome</keyword>
<organism evidence="7 8">
    <name type="scientific">Pilibacter termitis</name>
    <dbReference type="NCBI Taxonomy" id="263852"/>
    <lineage>
        <taxon>Bacteria</taxon>
        <taxon>Bacillati</taxon>
        <taxon>Bacillota</taxon>
        <taxon>Bacilli</taxon>
        <taxon>Lactobacillales</taxon>
        <taxon>Enterococcaceae</taxon>
        <taxon>Pilibacter</taxon>
    </lineage>
</organism>